<dbReference type="InterPro" id="IPR036412">
    <property type="entry name" value="HAD-like_sf"/>
</dbReference>
<dbReference type="RefSeq" id="WP_010862769.1">
    <property type="nucleotide sequence ID" value="NZ_CP027852.1"/>
</dbReference>
<comment type="function">
    <text evidence="11">Specifically catalyzes the dephosphorylation of 2-phosphoglycolate. Is involved in the dissimilation of the intracellular 2-phosphoglycolate formed during the DNA repair of 3'-phosphoglycolate ends, a major class of DNA lesions induced by oxidative stress.</text>
</comment>
<evidence type="ECO:0000256" key="9">
    <source>
        <dbReference type="ARBA" id="ARBA00023214"/>
    </source>
</evidence>
<dbReference type="GO" id="GO:0006281">
    <property type="term" value="P:DNA repair"/>
    <property type="evidence" value="ECO:0007669"/>
    <property type="project" value="TreeGrafter"/>
</dbReference>
<dbReference type="KEGG" id="pshi:SAMEA2665130_0226"/>
<dbReference type="UniPathway" id="UPA00865">
    <property type="reaction ID" value="UER00834"/>
</dbReference>
<dbReference type="CDD" id="cd16417">
    <property type="entry name" value="HAD_PGPase"/>
    <property type="match status" value="1"/>
</dbReference>
<evidence type="ECO:0000256" key="8">
    <source>
        <dbReference type="ARBA" id="ARBA00022842"/>
    </source>
</evidence>
<feature type="active site" description="Nucleophile" evidence="11">
    <location>
        <position position="13"/>
    </location>
</feature>
<feature type="binding site" evidence="11">
    <location>
        <position position="15"/>
    </location>
    <ligand>
        <name>Mg(2+)</name>
        <dbReference type="ChEBI" id="CHEBI:18420"/>
    </ligand>
</feature>
<dbReference type="NCBIfam" id="NF009695">
    <property type="entry name" value="PRK13222.1-2"/>
    <property type="match status" value="1"/>
</dbReference>
<evidence type="ECO:0000256" key="2">
    <source>
        <dbReference type="ARBA" id="ARBA00001946"/>
    </source>
</evidence>
<dbReference type="SUPFAM" id="SSF56784">
    <property type="entry name" value="HAD-like"/>
    <property type="match status" value="1"/>
</dbReference>
<proteinExistence type="inferred from homology"/>
<dbReference type="EMBL" id="JAFNAA010000003">
    <property type="protein sequence ID" value="MBO1107255.1"/>
    <property type="molecule type" value="Genomic_DNA"/>
</dbReference>
<dbReference type="GO" id="GO:0046295">
    <property type="term" value="P:glycolate biosynthetic process"/>
    <property type="evidence" value="ECO:0007669"/>
    <property type="project" value="UniProtKB-UniRule"/>
</dbReference>
<dbReference type="Gene3D" id="1.10.150.240">
    <property type="entry name" value="Putative phosphatase, domain 2"/>
    <property type="match status" value="1"/>
</dbReference>
<dbReference type="HAMAP" id="MF_00495">
    <property type="entry name" value="GPH_hydrolase_bact"/>
    <property type="match status" value="1"/>
</dbReference>
<evidence type="ECO:0000256" key="5">
    <source>
        <dbReference type="ARBA" id="ARBA00013078"/>
    </source>
</evidence>
<feature type="binding site" evidence="11">
    <location>
        <position position="177"/>
    </location>
    <ligand>
        <name>Mg(2+)</name>
        <dbReference type="ChEBI" id="CHEBI:18420"/>
    </ligand>
</feature>
<organism evidence="12 13">
    <name type="scientific">Plesiomonas shigelloides</name>
    <name type="common">Aeromonas shigelloides</name>
    <dbReference type="NCBI Taxonomy" id="703"/>
    <lineage>
        <taxon>Bacteria</taxon>
        <taxon>Pseudomonadati</taxon>
        <taxon>Pseudomonadota</taxon>
        <taxon>Gammaproteobacteria</taxon>
        <taxon>Enterobacterales</taxon>
        <taxon>Enterobacteriaceae</taxon>
        <taxon>Plesiomonas</taxon>
    </lineage>
</organism>
<evidence type="ECO:0000256" key="11">
    <source>
        <dbReference type="HAMAP-Rule" id="MF_00495"/>
    </source>
</evidence>
<dbReference type="GO" id="GO:0005829">
    <property type="term" value="C:cytosol"/>
    <property type="evidence" value="ECO:0007669"/>
    <property type="project" value="TreeGrafter"/>
</dbReference>
<evidence type="ECO:0000256" key="10">
    <source>
        <dbReference type="ARBA" id="ARBA00023277"/>
    </source>
</evidence>
<keyword evidence="8 11" id="KW-0460">Magnesium</keyword>
<dbReference type="InterPro" id="IPR037512">
    <property type="entry name" value="PGPase_prok"/>
</dbReference>
<dbReference type="GO" id="GO:0008967">
    <property type="term" value="F:phosphoglycolate phosphatase activity"/>
    <property type="evidence" value="ECO:0007669"/>
    <property type="project" value="UniProtKB-UniRule"/>
</dbReference>
<name>A0A1A9AU66_PLESH</name>
<keyword evidence="7 11" id="KW-0378">Hydrolase</keyword>
<dbReference type="SFLD" id="SFLDS00003">
    <property type="entry name" value="Haloacid_Dehalogenase"/>
    <property type="match status" value="1"/>
</dbReference>
<feature type="binding site" evidence="11">
    <location>
        <position position="13"/>
    </location>
    <ligand>
        <name>Mg(2+)</name>
        <dbReference type="ChEBI" id="CHEBI:18420"/>
    </ligand>
</feature>
<comment type="catalytic activity">
    <reaction evidence="1 11">
        <text>2-phosphoglycolate + H2O = glycolate + phosphate</text>
        <dbReference type="Rhea" id="RHEA:14369"/>
        <dbReference type="ChEBI" id="CHEBI:15377"/>
        <dbReference type="ChEBI" id="CHEBI:29805"/>
        <dbReference type="ChEBI" id="CHEBI:43474"/>
        <dbReference type="ChEBI" id="CHEBI:58033"/>
        <dbReference type="EC" id="3.1.3.18"/>
    </reaction>
</comment>
<gene>
    <name evidence="12" type="ORF">J2R62_03310</name>
</gene>
<comment type="cofactor">
    <cofactor evidence="2 11">
        <name>Mg(2+)</name>
        <dbReference type="ChEBI" id="CHEBI:18420"/>
    </cofactor>
</comment>
<dbReference type="NCBIfam" id="TIGR01449">
    <property type="entry name" value="PGP_bact"/>
    <property type="match status" value="1"/>
</dbReference>
<accession>A0A1A9AU66</accession>
<comment type="cofactor">
    <cofactor evidence="11">
        <name>chloride</name>
        <dbReference type="ChEBI" id="CHEBI:17996"/>
    </cofactor>
</comment>
<keyword evidence="6 11" id="KW-0479">Metal-binding</keyword>
<dbReference type="Proteomes" id="UP000664658">
    <property type="component" value="Unassembled WGS sequence"/>
</dbReference>
<evidence type="ECO:0000256" key="7">
    <source>
        <dbReference type="ARBA" id="ARBA00022801"/>
    </source>
</evidence>
<dbReference type="EC" id="3.1.3.18" evidence="5 11"/>
<dbReference type="Gene3D" id="3.40.50.1000">
    <property type="entry name" value="HAD superfamily/HAD-like"/>
    <property type="match status" value="1"/>
</dbReference>
<comment type="caution">
    <text evidence="12">The sequence shown here is derived from an EMBL/GenBank/DDBJ whole genome shotgun (WGS) entry which is preliminary data.</text>
</comment>
<dbReference type="PANTHER" id="PTHR43434:SF1">
    <property type="entry name" value="PHOSPHOGLYCOLATE PHOSPHATASE"/>
    <property type="match status" value="1"/>
</dbReference>
<reference evidence="12" key="1">
    <citation type="submission" date="2021-03" db="EMBL/GenBank/DDBJ databases">
        <title>Plesiomonas shigelloides zfcc0051, isolated from zebrafish feces.</title>
        <authorList>
            <person name="Vanderhoek Z."/>
            <person name="Gaulke C."/>
        </authorList>
    </citation>
    <scope>NUCLEOTIDE SEQUENCE</scope>
    <source>
        <strain evidence="12">Zfcc0051</strain>
    </source>
</reference>
<dbReference type="NCBIfam" id="NF009697">
    <property type="entry name" value="PRK13222.1-4"/>
    <property type="match status" value="1"/>
</dbReference>
<dbReference type="Pfam" id="PF00702">
    <property type="entry name" value="Hydrolase"/>
    <property type="match status" value="1"/>
</dbReference>
<comment type="pathway">
    <text evidence="3 11">Organic acid metabolism; glycolate biosynthesis; glycolate from 2-phosphoglycolate: step 1/1.</text>
</comment>
<dbReference type="AlphaFoldDB" id="A0A1A9AU66"/>
<keyword evidence="9 11" id="KW-0868">Chloride</keyword>
<dbReference type="InterPro" id="IPR006439">
    <property type="entry name" value="HAD-SF_hydro_IA"/>
</dbReference>
<comment type="subunit">
    <text evidence="11">Monomer.</text>
</comment>
<dbReference type="InterPro" id="IPR023198">
    <property type="entry name" value="PGP-like_dom2"/>
</dbReference>
<evidence type="ECO:0000256" key="3">
    <source>
        <dbReference type="ARBA" id="ARBA00004818"/>
    </source>
</evidence>
<dbReference type="GO" id="GO:0046872">
    <property type="term" value="F:metal ion binding"/>
    <property type="evidence" value="ECO:0007669"/>
    <property type="project" value="UniProtKB-KW"/>
</dbReference>
<dbReference type="SFLD" id="SFLDG01135">
    <property type="entry name" value="C1.5.6:_HAD__Beta-PGM__Phospha"/>
    <property type="match status" value="1"/>
</dbReference>
<dbReference type="InterPro" id="IPR050155">
    <property type="entry name" value="HAD-like_hydrolase_sf"/>
</dbReference>
<evidence type="ECO:0000313" key="13">
    <source>
        <dbReference type="Proteomes" id="UP000664658"/>
    </source>
</evidence>
<dbReference type="PRINTS" id="PR00413">
    <property type="entry name" value="HADHALOGNASE"/>
</dbReference>
<dbReference type="NCBIfam" id="TIGR01509">
    <property type="entry name" value="HAD-SF-IA-v3"/>
    <property type="match status" value="1"/>
</dbReference>
<dbReference type="SFLD" id="SFLDG01129">
    <property type="entry name" value="C1.5:_HAD__Beta-PGM__Phosphata"/>
    <property type="match status" value="1"/>
</dbReference>
<dbReference type="NCBIfam" id="TIGR01549">
    <property type="entry name" value="HAD-SF-IA-v1"/>
    <property type="match status" value="1"/>
</dbReference>
<evidence type="ECO:0000256" key="1">
    <source>
        <dbReference type="ARBA" id="ARBA00000830"/>
    </source>
</evidence>
<evidence type="ECO:0000256" key="6">
    <source>
        <dbReference type="ARBA" id="ARBA00022723"/>
    </source>
</evidence>
<sequence>MMRFSGVRSVVFDLDGTLIDSVPDLALAVDLMLEELQYPKAGENRVREWIGNGADILVKRALTWAQEGFVPERQQLREARALFDKHYAANLTVGSRLYAGVLDTLARLRQQGLPLGIVTNKPSAFVRPLLEKFGLSDYFSVVLGGDDVVVRKPHPAALYLVLGTLGLRPQELLFVGDSENDIKAAKAAGCLSVGLSYGYNYGESIALSEPDLVLHQFTGLLPALGIDR</sequence>
<dbReference type="PANTHER" id="PTHR43434">
    <property type="entry name" value="PHOSPHOGLYCOLATE PHOSPHATASE"/>
    <property type="match status" value="1"/>
</dbReference>
<keyword evidence="10 11" id="KW-0119">Carbohydrate metabolism</keyword>
<protein>
    <recommendedName>
        <fullName evidence="5 11">Phosphoglycolate phosphatase</fullName>
        <shortName evidence="11">PGP</shortName>
        <shortName evidence="11">PGPase</shortName>
        <ecNumber evidence="5 11">3.1.3.18</ecNumber>
    </recommendedName>
</protein>
<evidence type="ECO:0000313" key="12">
    <source>
        <dbReference type="EMBL" id="MBO1107255.1"/>
    </source>
</evidence>
<comment type="similarity">
    <text evidence="4 11">Belongs to the HAD-like hydrolase superfamily. CbbY/CbbZ/Gph/YieH family.</text>
</comment>
<evidence type="ECO:0000256" key="4">
    <source>
        <dbReference type="ARBA" id="ARBA00006171"/>
    </source>
</evidence>
<dbReference type="FunFam" id="3.40.50.1000:FF:000022">
    <property type="entry name" value="Phosphoglycolate phosphatase"/>
    <property type="match status" value="1"/>
</dbReference>
<dbReference type="GO" id="GO:0005975">
    <property type="term" value="P:carbohydrate metabolic process"/>
    <property type="evidence" value="ECO:0007669"/>
    <property type="project" value="InterPro"/>
</dbReference>
<dbReference type="InterPro" id="IPR023214">
    <property type="entry name" value="HAD_sf"/>
</dbReference>